<organism evidence="2 3">
    <name type="scientific">Lachnellula suecica</name>
    <dbReference type="NCBI Taxonomy" id="602035"/>
    <lineage>
        <taxon>Eukaryota</taxon>
        <taxon>Fungi</taxon>
        <taxon>Dikarya</taxon>
        <taxon>Ascomycota</taxon>
        <taxon>Pezizomycotina</taxon>
        <taxon>Leotiomycetes</taxon>
        <taxon>Helotiales</taxon>
        <taxon>Lachnaceae</taxon>
        <taxon>Lachnellula</taxon>
    </lineage>
</organism>
<dbReference type="PANTHER" id="PTHR36156">
    <property type="entry name" value="SLR2101 PROTEIN"/>
    <property type="match status" value="1"/>
</dbReference>
<dbReference type="Gene3D" id="2.60.120.10">
    <property type="entry name" value="Jelly Rolls"/>
    <property type="match status" value="1"/>
</dbReference>
<evidence type="ECO:0000313" key="3">
    <source>
        <dbReference type="Proteomes" id="UP000469558"/>
    </source>
</evidence>
<keyword evidence="3" id="KW-1185">Reference proteome</keyword>
<gene>
    <name evidence="2" type="ORF">LSUE1_G001926</name>
</gene>
<protein>
    <recommendedName>
        <fullName evidence="1">Cupin type-2 domain-containing protein</fullName>
    </recommendedName>
</protein>
<dbReference type="CDD" id="cd02231">
    <property type="entry name" value="cupin_BLL6423-like"/>
    <property type="match status" value="1"/>
</dbReference>
<sequence>MATIIPPTVDEQYSEPGVFTKFPGEGLPDIKRYITTHDKNGEGVFLPHDNGAHHSLMANGRGVQNIIYSTTGDQVDLEDDADMIRARDMQPGIHEPHGTVFRMIDFAPGVTSPLHRAMSIDYGTVIEGEFEIGLDSGETRIMRRGDVLVQRATVHQWTNLSPDKPARMLFVLLDVKPLKPINGKEISQDLGPLKHDFGADH</sequence>
<dbReference type="PANTHER" id="PTHR36156:SF2">
    <property type="entry name" value="CUPIN TYPE-2 DOMAIN-CONTAINING PROTEIN"/>
    <property type="match status" value="1"/>
</dbReference>
<dbReference type="OrthoDB" id="5840532at2759"/>
<dbReference type="AlphaFoldDB" id="A0A8T9CJK7"/>
<dbReference type="EMBL" id="QGMK01000134">
    <property type="protein sequence ID" value="TVY83964.1"/>
    <property type="molecule type" value="Genomic_DNA"/>
</dbReference>
<reference evidence="2 3" key="1">
    <citation type="submission" date="2018-05" db="EMBL/GenBank/DDBJ databases">
        <title>Genome sequencing and assembly of the regulated plant pathogen Lachnellula willkommii and related sister species for the development of diagnostic species identification markers.</title>
        <authorList>
            <person name="Giroux E."/>
            <person name="Bilodeau G."/>
        </authorList>
    </citation>
    <scope>NUCLEOTIDE SEQUENCE [LARGE SCALE GENOMIC DNA]</scope>
    <source>
        <strain evidence="2 3">CBS 268.59</strain>
    </source>
</reference>
<evidence type="ECO:0000259" key="1">
    <source>
        <dbReference type="Pfam" id="PF07883"/>
    </source>
</evidence>
<dbReference type="InterPro" id="IPR047142">
    <property type="entry name" value="OryJ/VirC-like"/>
</dbReference>
<feature type="domain" description="Cupin type-2" evidence="1">
    <location>
        <begin position="104"/>
        <end position="171"/>
    </location>
</feature>
<dbReference type="InterPro" id="IPR011051">
    <property type="entry name" value="RmlC_Cupin_sf"/>
</dbReference>
<accession>A0A8T9CJK7</accession>
<name>A0A8T9CJK7_9HELO</name>
<comment type="caution">
    <text evidence="2">The sequence shown here is derived from an EMBL/GenBank/DDBJ whole genome shotgun (WGS) entry which is preliminary data.</text>
</comment>
<dbReference type="SUPFAM" id="SSF51182">
    <property type="entry name" value="RmlC-like cupins"/>
    <property type="match status" value="1"/>
</dbReference>
<evidence type="ECO:0000313" key="2">
    <source>
        <dbReference type="EMBL" id="TVY83964.1"/>
    </source>
</evidence>
<dbReference type="InterPro" id="IPR013096">
    <property type="entry name" value="Cupin_2"/>
</dbReference>
<dbReference type="InterPro" id="IPR014710">
    <property type="entry name" value="RmlC-like_jellyroll"/>
</dbReference>
<dbReference type="Pfam" id="PF07883">
    <property type="entry name" value="Cupin_2"/>
    <property type="match status" value="1"/>
</dbReference>
<proteinExistence type="predicted"/>
<dbReference type="Proteomes" id="UP000469558">
    <property type="component" value="Unassembled WGS sequence"/>
</dbReference>